<sequence length="258" mass="28185">MMWNLLIRVSNLGLLMAGKSSAEIPLGTNLSPVPSPIGTALSTKTGLSSSWALFRLESAAGDLKSSSFKAGSVMSFLVSGGYDPEHLYVDLVREKEEKLFLKQPGANNVALLHIVWDTTGLIEWKGQHHLFSQYNPDAADWGPMHPSHAWPSRANGWDGQQFVTRDLFLREDQRLGSRPVAELDGLASGRTKRLGSKKVKDKTFRIGKSTLLTYITGNGTLTLDITNAGYGQAGRWEVAIAPEADNELTLDFSSIDLV</sequence>
<dbReference type="EMBL" id="QJNU01000203">
    <property type="protein sequence ID" value="RYP04635.1"/>
    <property type="molecule type" value="Genomic_DNA"/>
</dbReference>
<keyword evidence="1" id="KW-0732">Signal</keyword>
<proteinExistence type="predicted"/>
<dbReference type="Gene3D" id="2.115.10.20">
    <property type="entry name" value="Glycosyl hydrolase domain, family 43"/>
    <property type="match status" value="1"/>
</dbReference>
<dbReference type="SUPFAM" id="SSF75005">
    <property type="entry name" value="Arabinanase/levansucrase/invertase"/>
    <property type="match status" value="1"/>
</dbReference>
<evidence type="ECO:0000256" key="1">
    <source>
        <dbReference type="SAM" id="SignalP"/>
    </source>
</evidence>
<accession>A0A4Q4TD53</accession>
<evidence type="ECO:0000313" key="2">
    <source>
        <dbReference type="EMBL" id="RYP04635.1"/>
    </source>
</evidence>
<dbReference type="STRING" id="155417.A0A4Q4TD53"/>
<organism evidence="2 3">
    <name type="scientific">Monosporascus ibericus</name>
    <dbReference type="NCBI Taxonomy" id="155417"/>
    <lineage>
        <taxon>Eukaryota</taxon>
        <taxon>Fungi</taxon>
        <taxon>Dikarya</taxon>
        <taxon>Ascomycota</taxon>
        <taxon>Pezizomycotina</taxon>
        <taxon>Sordariomycetes</taxon>
        <taxon>Xylariomycetidae</taxon>
        <taxon>Xylariales</taxon>
        <taxon>Xylariales incertae sedis</taxon>
        <taxon>Monosporascus</taxon>
    </lineage>
</organism>
<dbReference type="Proteomes" id="UP000293360">
    <property type="component" value="Unassembled WGS sequence"/>
</dbReference>
<reference evidence="2 3" key="1">
    <citation type="submission" date="2018-06" db="EMBL/GenBank/DDBJ databases">
        <title>Complete Genomes of Monosporascus.</title>
        <authorList>
            <person name="Robinson A.J."/>
            <person name="Natvig D.O."/>
        </authorList>
    </citation>
    <scope>NUCLEOTIDE SEQUENCE [LARGE SCALE GENOMIC DNA]</scope>
    <source>
        <strain evidence="2 3">CBS 110550</strain>
    </source>
</reference>
<feature type="chain" id="PRO_5020271306" evidence="1">
    <location>
        <begin position="23"/>
        <end position="258"/>
    </location>
</feature>
<evidence type="ECO:0000313" key="3">
    <source>
        <dbReference type="Proteomes" id="UP000293360"/>
    </source>
</evidence>
<name>A0A4Q4TD53_9PEZI</name>
<dbReference type="OrthoDB" id="4613494at2759"/>
<dbReference type="InterPro" id="IPR051214">
    <property type="entry name" value="GH32_Enzymes"/>
</dbReference>
<protein>
    <submittedName>
        <fullName evidence="2">Uncharacterized protein</fullName>
    </submittedName>
</protein>
<dbReference type="InterPro" id="IPR023296">
    <property type="entry name" value="Glyco_hydro_beta-prop_sf"/>
</dbReference>
<comment type="caution">
    <text evidence="2">The sequence shown here is derived from an EMBL/GenBank/DDBJ whole genome shotgun (WGS) entry which is preliminary data.</text>
</comment>
<dbReference type="PANTHER" id="PTHR43101:SF1">
    <property type="entry name" value="BETA-FRUCTOSIDASE"/>
    <property type="match status" value="1"/>
</dbReference>
<feature type="signal peptide" evidence="1">
    <location>
        <begin position="1"/>
        <end position="22"/>
    </location>
</feature>
<dbReference type="PANTHER" id="PTHR43101">
    <property type="entry name" value="BETA-FRUCTOSIDASE"/>
    <property type="match status" value="1"/>
</dbReference>
<keyword evidence="3" id="KW-1185">Reference proteome</keyword>
<dbReference type="AlphaFoldDB" id="A0A4Q4TD53"/>
<gene>
    <name evidence="2" type="ORF">DL764_004326</name>
</gene>